<protein>
    <recommendedName>
        <fullName evidence="1">DUF6285 domain-containing protein</fullName>
    </recommendedName>
</protein>
<dbReference type="AlphaFoldDB" id="A0A840RSH1"/>
<evidence type="ECO:0000313" key="3">
    <source>
        <dbReference type="Proteomes" id="UP000571084"/>
    </source>
</evidence>
<gene>
    <name evidence="2" type="ORF">HNR39_001347</name>
</gene>
<name>A0A840RSH1_9BURK</name>
<dbReference type="Proteomes" id="UP000571084">
    <property type="component" value="Unassembled WGS sequence"/>
</dbReference>
<accession>A0A840RSH1</accession>
<reference evidence="2 3" key="1">
    <citation type="submission" date="2020-08" db="EMBL/GenBank/DDBJ databases">
        <title>Genomic Encyclopedia of Type Strains, Phase IV (KMG-IV): sequencing the most valuable type-strain genomes for metagenomic binning, comparative biology and taxonomic classification.</title>
        <authorList>
            <person name="Goeker M."/>
        </authorList>
    </citation>
    <scope>NUCLEOTIDE SEQUENCE [LARGE SCALE GENOMIC DNA]</scope>
    <source>
        <strain evidence="2 3">DSM 23240</strain>
    </source>
</reference>
<keyword evidence="3" id="KW-1185">Reference proteome</keyword>
<dbReference type="Pfam" id="PF19802">
    <property type="entry name" value="DUF6285"/>
    <property type="match status" value="1"/>
</dbReference>
<dbReference type="RefSeq" id="WP_168054837.1">
    <property type="nucleotide sequence ID" value="NZ_JAAOZT010000006.1"/>
</dbReference>
<evidence type="ECO:0000313" key="2">
    <source>
        <dbReference type="EMBL" id="MBB5199520.1"/>
    </source>
</evidence>
<comment type="caution">
    <text evidence="2">The sequence shown here is derived from an EMBL/GenBank/DDBJ whole genome shotgun (WGS) entry which is preliminary data.</text>
</comment>
<organism evidence="2 3">
    <name type="scientific">Glaciimonas immobilis</name>
    <dbReference type="NCBI Taxonomy" id="728004"/>
    <lineage>
        <taxon>Bacteria</taxon>
        <taxon>Pseudomonadati</taxon>
        <taxon>Pseudomonadota</taxon>
        <taxon>Betaproteobacteria</taxon>
        <taxon>Burkholderiales</taxon>
        <taxon>Oxalobacteraceae</taxon>
        <taxon>Glaciimonas</taxon>
    </lineage>
</organism>
<proteinExistence type="predicted"/>
<dbReference type="InterPro" id="IPR046252">
    <property type="entry name" value="DUF6285"/>
</dbReference>
<feature type="domain" description="DUF6285" evidence="1">
    <location>
        <begin position="28"/>
        <end position="127"/>
    </location>
</feature>
<dbReference type="EMBL" id="JACHHQ010000002">
    <property type="protein sequence ID" value="MBB5199520.1"/>
    <property type="molecule type" value="Genomic_DNA"/>
</dbReference>
<evidence type="ECO:0000259" key="1">
    <source>
        <dbReference type="Pfam" id="PF19802"/>
    </source>
</evidence>
<sequence>MNKQINAQVDAHELLTTARAALLQHILPSLPDSLRYEARMIANAMQIASRELKLGPEAVQLEQVLLRQLLSDAKIPNPASKDSANDQRALCVAIRNGDYDSAGAMQNALLAALTTITQSKLAISNPRAISPRVNRS</sequence>